<gene>
    <name evidence="1" type="ORF">J2S55_007095</name>
</gene>
<dbReference type="EMBL" id="JAUSRB010000002">
    <property type="protein sequence ID" value="MDP9867829.1"/>
    <property type="molecule type" value="Genomic_DNA"/>
</dbReference>
<evidence type="ECO:0000313" key="2">
    <source>
        <dbReference type="Proteomes" id="UP001230426"/>
    </source>
</evidence>
<organism evidence="1 2">
    <name type="scientific">Streptosporangium brasiliense</name>
    <dbReference type="NCBI Taxonomy" id="47480"/>
    <lineage>
        <taxon>Bacteria</taxon>
        <taxon>Bacillati</taxon>
        <taxon>Actinomycetota</taxon>
        <taxon>Actinomycetes</taxon>
        <taxon>Streptosporangiales</taxon>
        <taxon>Streptosporangiaceae</taxon>
        <taxon>Streptosporangium</taxon>
    </lineage>
</organism>
<name>A0ABT9RGI8_9ACTN</name>
<accession>A0ABT9RGI8</accession>
<keyword evidence="2" id="KW-1185">Reference proteome</keyword>
<dbReference type="Proteomes" id="UP001230426">
    <property type="component" value="Unassembled WGS sequence"/>
</dbReference>
<sequence>MSTVDPDIRRRIAERYLDPDAASVYLSMTAPEEPQMVLVTLVPERYMTADFGPLLVAMAQ</sequence>
<evidence type="ECO:0000313" key="1">
    <source>
        <dbReference type="EMBL" id="MDP9867829.1"/>
    </source>
</evidence>
<reference evidence="1 2" key="1">
    <citation type="submission" date="2023-07" db="EMBL/GenBank/DDBJ databases">
        <title>Sequencing the genomes of 1000 actinobacteria strains.</title>
        <authorList>
            <person name="Klenk H.-P."/>
        </authorList>
    </citation>
    <scope>NUCLEOTIDE SEQUENCE [LARGE SCALE GENOMIC DNA]</scope>
    <source>
        <strain evidence="1 2">DSM 44109</strain>
    </source>
</reference>
<protein>
    <submittedName>
        <fullName evidence="1">Uncharacterized protein</fullName>
    </submittedName>
</protein>
<proteinExistence type="predicted"/>
<comment type="caution">
    <text evidence="1">The sequence shown here is derived from an EMBL/GenBank/DDBJ whole genome shotgun (WGS) entry which is preliminary data.</text>
</comment>